<feature type="non-terminal residue" evidence="2">
    <location>
        <position position="1"/>
    </location>
</feature>
<dbReference type="Proteomes" id="UP001189429">
    <property type="component" value="Unassembled WGS sequence"/>
</dbReference>
<protein>
    <submittedName>
        <fullName evidence="2">Uncharacterized protein</fullName>
    </submittedName>
</protein>
<name>A0ABN9Y1Q5_9DINO</name>
<dbReference type="EMBL" id="CAUYUJ010021460">
    <property type="protein sequence ID" value="CAK0904789.1"/>
    <property type="molecule type" value="Genomic_DNA"/>
</dbReference>
<evidence type="ECO:0000313" key="2">
    <source>
        <dbReference type="EMBL" id="CAK0904789.1"/>
    </source>
</evidence>
<evidence type="ECO:0000313" key="3">
    <source>
        <dbReference type="Proteomes" id="UP001189429"/>
    </source>
</evidence>
<feature type="non-terminal residue" evidence="2">
    <location>
        <position position="172"/>
    </location>
</feature>
<accession>A0ABN9Y1Q5</accession>
<keyword evidence="1" id="KW-0175">Coiled coil</keyword>
<sequence length="172" mass="18796">TPSDDGYVPKKQRIWQLLVEARNRLEVVEKRLDETSHENSYLRDRLNEVEKKLLNNTASGETEGAATSIADAAGGGAMSEPADSEFDRETVYYPVGPCLPLGKTEVFSLSEGHYTLVEPTFNRAIPLHDIAPSNISTYAIELPGAARADTETSEGAPDVVLPLRADNTVEHE</sequence>
<evidence type="ECO:0000256" key="1">
    <source>
        <dbReference type="SAM" id="Coils"/>
    </source>
</evidence>
<proteinExistence type="predicted"/>
<organism evidence="2 3">
    <name type="scientific">Prorocentrum cordatum</name>
    <dbReference type="NCBI Taxonomy" id="2364126"/>
    <lineage>
        <taxon>Eukaryota</taxon>
        <taxon>Sar</taxon>
        <taxon>Alveolata</taxon>
        <taxon>Dinophyceae</taxon>
        <taxon>Prorocentrales</taxon>
        <taxon>Prorocentraceae</taxon>
        <taxon>Prorocentrum</taxon>
    </lineage>
</organism>
<feature type="coiled-coil region" evidence="1">
    <location>
        <begin position="18"/>
        <end position="52"/>
    </location>
</feature>
<keyword evidence="3" id="KW-1185">Reference proteome</keyword>
<reference evidence="2" key="1">
    <citation type="submission" date="2023-10" db="EMBL/GenBank/DDBJ databases">
        <authorList>
            <person name="Chen Y."/>
            <person name="Shah S."/>
            <person name="Dougan E. K."/>
            <person name="Thang M."/>
            <person name="Chan C."/>
        </authorList>
    </citation>
    <scope>NUCLEOTIDE SEQUENCE [LARGE SCALE GENOMIC DNA]</scope>
</reference>
<comment type="caution">
    <text evidence="2">The sequence shown here is derived from an EMBL/GenBank/DDBJ whole genome shotgun (WGS) entry which is preliminary data.</text>
</comment>
<gene>
    <name evidence="2" type="ORF">PCOR1329_LOCUS80715</name>
</gene>